<evidence type="ECO:0000313" key="2">
    <source>
        <dbReference type="Proteomes" id="UP000095283"/>
    </source>
</evidence>
<dbReference type="CDD" id="cd07061">
    <property type="entry name" value="HP_HAP_like"/>
    <property type="match status" value="1"/>
</dbReference>
<reference evidence="3" key="1">
    <citation type="submission" date="2016-11" db="UniProtKB">
        <authorList>
            <consortium name="WormBaseParasite"/>
        </authorList>
    </citation>
    <scope>IDENTIFICATION</scope>
</reference>
<keyword evidence="2" id="KW-1185">Reference proteome</keyword>
<evidence type="ECO:0000256" key="1">
    <source>
        <dbReference type="ARBA" id="ARBA00005375"/>
    </source>
</evidence>
<dbReference type="GO" id="GO:0016791">
    <property type="term" value="F:phosphatase activity"/>
    <property type="evidence" value="ECO:0007669"/>
    <property type="project" value="TreeGrafter"/>
</dbReference>
<dbReference type="WBParaSite" id="Hba_13039">
    <property type="protein sequence ID" value="Hba_13039"/>
    <property type="gene ID" value="Hba_13039"/>
</dbReference>
<dbReference type="Proteomes" id="UP000095283">
    <property type="component" value="Unplaced"/>
</dbReference>
<proteinExistence type="inferred from homology"/>
<dbReference type="Gene3D" id="3.40.50.1240">
    <property type="entry name" value="Phosphoglycerate mutase-like"/>
    <property type="match status" value="1"/>
</dbReference>
<dbReference type="InterPro" id="IPR000560">
    <property type="entry name" value="His_Pase_clade-2"/>
</dbReference>
<dbReference type="InterPro" id="IPR029033">
    <property type="entry name" value="His_PPase_superfam"/>
</dbReference>
<dbReference type="PANTHER" id="PTHR11567:SF171">
    <property type="entry name" value="ACID PHOSPHATASE FAMILY"/>
    <property type="match status" value="1"/>
</dbReference>
<organism evidence="2 3">
    <name type="scientific">Heterorhabditis bacteriophora</name>
    <name type="common">Entomopathogenic nematode worm</name>
    <dbReference type="NCBI Taxonomy" id="37862"/>
    <lineage>
        <taxon>Eukaryota</taxon>
        <taxon>Metazoa</taxon>
        <taxon>Ecdysozoa</taxon>
        <taxon>Nematoda</taxon>
        <taxon>Chromadorea</taxon>
        <taxon>Rhabditida</taxon>
        <taxon>Rhabditina</taxon>
        <taxon>Rhabditomorpha</taxon>
        <taxon>Strongyloidea</taxon>
        <taxon>Heterorhabditidae</taxon>
        <taxon>Heterorhabditis</taxon>
    </lineage>
</organism>
<sequence length="276" mass="32056">MYCIYDCVLKCNNIQEDNGIFYDDGLAKANIREEKFSMLKLIFFLQCLLGVISQNLSTLEFVQIWFRHGERLPTHYITFPNEPPLDFDYREIAELGELTTEYRKDSVEISLELRNIFKAILYEISRGVQQEYQVGSYIRDYYGPFFNYTYRPSEVHIWTGKDNRTVASALALVAGVYPPIGAQIWNATLNWQPVVVHTDETIDWVSTGIENECPMFEKNFFASPGFQSTLSDVDPHFIEFLRNNTGAPIDEPIDFNRVIDSLKVKRWDVRALKISN</sequence>
<dbReference type="SUPFAM" id="SSF53254">
    <property type="entry name" value="Phosphoglycerate mutase-like"/>
    <property type="match status" value="1"/>
</dbReference>
<comment type="similarity">
    <text evidence="1">Belongs to the histidine acid phosphatase family.</text>
</comment>
<protein>
    <submittedName>
        <fullName evidence="3">Histidine acid phosphatase</fullName>
    </submittedName>
</protein>
<dbReference type="PANTHER" id="PTHR11567">
    <property type="entry name" value="ACID PHOSPHATASE-RELATED"/>
    <property type="match status" value="1"/>
</dbReference>
<accession>A0A1I7X610</accession>
<dbReference type="Pfam" id="PF00328">
    <property type="entry name" value="His_Phos_2"/>
    <property type="match status" value="1"/>
</dbReference>
<name>A0A1I7X610_HETBA</name>
<evidence type="ECO:0000313" key="3">
    <source>
        <dbReference type="WBParaSite" id="Hba_13039"/>
    </source>
</evidence>
<dbReference type="InterPro" id="IPR050645">
    <property type="entry name" value="Histidine_acid_phosphatase"/>
</dbReference>
<dbReference type="AlphaFoldDB" id="A0A1I7X610"/>